<dbReference type="PANTHER" id="PTHR10738">
    <property type="entry name" value="PROTEIN ARGININE N-METHYLTRANSFERASE 5"/>
    <property type="match status" value="1"/>
</dbReference>
<dbReference type="InterPro" id="IPR029063">
    <property type="entry name" value="SAM-dependent_MTases_sf"/>
</dbReference>
<evidence type="ECO:0000259" key="7">
    <source>
        <dbReference type="Pfam" id="PF17286"/>
    </source>
</evidence>
<protein>
    <recommendedName>
        <fullName evidence="10">Protein arginine N-methyltransferase</fullName>
    </recommendedName>
</protein>
<evidence type="ECO:0008006" key="10">
    <source>
        <dbReference type="Google" id="ProtNLM"/>
    </source>
</evidence>
<dbReference type="InterPro" id="IPR025799">
    <property type="entry name" value="Arg_MeTrfase"/>
</dbReference>
<comment type="caution">
    <text evidence="8">The sequence shown here is derived from an EMBL/GenBank/DDBJ whole genome shotgun (WGS) entry which is preliminary data.</text>
</comment>
<dbReference type="SUPFAM" id="SSF53335">
    <property type="entry name" value="S-adenosyl-L-methionine-dependent methyltransferases"/>
    <property type="match status" value="1"/>
</dbReference>
<accession>A0ABQ6N3E4</accession>
<organism evidence="8 9">
    <name type="scientific">Tetraparma gracilis</name>
    <dbReference type="NCBI Taxonomy" id="2962635"/>
    <lineage>
        <taxon>Eukaryota</taxon>
        <taxon>Sar</taxon>
        <taxon>Stramenopiles</taxon>
        <taxon>Ochrophyta</taxon>
        <taxon>Bolidophyceae</taxon>
        <taxon>Parmales</taxon>
        <taxon>Triparmaceae</taxon>
        <taxon>Tetraparma</taxon>
    </lineage>
</organism>
<proteinExistence type="predicted"/>
<dbReference type="Pfam" id="PF17286">
    <property type="entry name" value="PRMT5_C"/>
    <property type="match status" value="1"/>
</dbReference>
<feature type="domain" description="PRMT5 arginine-N-methyltransferase" evidence="5">
    <location>
        <begin position="253"/>
        <end position="431"/>
    </location>
</feature>
<feature type="domain" description="PRMT5 oligomerisation" evidence="7">
    <location>
        <begin position="474"/>
        <end position="668"/>
    </location>
</feature>
<feature type="domain" description="PRMT5 TIM barrel" evidence="6">
    <location>
        <begin position="162"/>
        <end position="239"/>
    </location>
</feature>
<dbReference type="Gene3D" id="3.20.20.150">
    <property type="entry name" value="Divalent-metal-dependent TIM barrel enzymes"/>
    <property type="match status" value="1"/>
</dbReference>
<dbReference type="EMBL" id="BRYB01000869">
    <property type="protein sequence ID" value="GMI39363.1"/>
    <property type="molecule type" value="Genomic_DNA"/>
</dbReference>
<dbReference type="Proteomes" id="UP001165060">
    <property type="component" value="Unassembled WGS sequence"/>
</dbReference>
<dbReference type="PANTHER" id="PTHR10738:SF0">
    <property type="entry name" value="PROTEIN ARGININE N-METHYLTRANSFERASE 5"/>
    <property type="match status" value="1"/>
</dbReference>
<evidence type="ECO:0000256" key="2">
    <source>
        <dbReference type="ARBA" id="ARBA00022679"/>
    </source>
</evidence>
<keyword evidence="3 4" id="KW-0949">S-adenosyl-L-methionine</keyword>
<evidence type="ECO:0000313" key="9">
    <source>
        <dbReference type="Proteomes" id="UP001165060"/>
    </source>
</evidence>
<evidence type="ECO:0000256" key="1">
    <source>
        <dbReference type="ARBA" id="ARBA00022603"/>
    </source>
</evidence>
<dbReference type="PROSITE" id="PS51678">
    <property type="entry name" value="SAM_MT_PRMT"/>
    <property type="match status" value="1"/>
</dbReference>
<keyword evidence="9" id="KW-1185">Reference proteome</keyword>
<evidence type="ECO:0000313" key="8">
    <source>
        <dbReference type="EMBL" id="GMI39363.1"/>
    </source>
</evidence>
<reference evidence="8 9" key="1">
    <citation type="journal article" date="2023" name="Commun. Biol.">
        <title>Genome analysis of Parmales, the sister group of diatoms, reveals the evolutionary specialization of diatoms from phago-mixotrophs to photoautotrophs.</title>
        <authorList>
            <person name="Ban H."/>
            <person name="Sato S."/>
            <person name="Yoshikawa S."/>
            <person name="Yamada K."/>
            <person name="Nakamura Y."/>
            <person name="Ichinomiya M."/>
            <person name="Sato N."/>
            <person name="Blanc-Mathieu R."/>
            <person name="Endo H."/>
            <person name="Kuwata A."/>
            <person name="Ogata H."/>
        </authorList>
    </citation>
    <scope>NUCLEOTIDE SEQUENCE [LARGE SCALE GENOMIC DNA]</scope>
</reference>
<dbReference type="Gene3D" id="2.70.160.11">
    <property type="entry name" value="Hnrnp arginine n-methyltransferase1"/>
    <property type="match status" value="1"/>
</dbReference>
<evidence type="ECO:0000259" key="6">
    <source>
        <dbReference type="Pfam" id="PF17285"/>
    </source>
</evidence>
<dbReference type="Pfam" id="PF17285">
    <property type="entry name" value="PRMT5_TIM"/>
    <property type="match status" value="1"/>
</dbReference>
<name>A0ABQ6N3E4_9STRA</name>
<dbReference type="InterPro" id="IPR035248">
    <property type="entry name" value="PRMT5_C"/>
</dbReference>
<dbReference type="Pfam" id="PF05185">
    <property type="entry name" value="PRMT5"/>
    <property type="match status" value="1"/>
</dbReference>
<sequence length="670" mass="72399">MSPIVCGILRPSPPPGSASTCLSLARSQGFSFALHPLSSSPAARRDLMELSSDDWCGSVVGVIQPGDDAGRQVDFATWLSIPAVCFPPCFAADPSFPGTLSATATKLMGTSTSLWVSLPLLSAPYALAASLATSSRTSNLGFDLHFPAADADLPALPTLFVLLHRLLGLRVSAVTLPASLFLTNKQGYPTLSKKMQAALSHLIVRGRDKLRFVIEGPAAHPEEQPDNFAPYLQYLQHLRSRSAISALMDSEEAVAEKGYLDYLQAPLQPLADHLEFQTYETFERDPVKYANYQSAVYLALRDGVSSKRWSDTDVVPVTVAVVGAGRGPLVRGCLNALARYAAENPGRRLEPRVVALEKNPSAVAYLNSLVAFDPLFKDVEIVSGDMRKSGNPFTADIIVSELLGSFGDNELSPECLDGAQLSGLMTESTISIPADYTALVATLTSVTLLNNAKAQGFSGAANPIEGPMGQTMGYLRAVETPYVVRTCMASQTHPEQPCWSFVHPNPNAAEEGCNERSCEVEWSANTDFGMGYSSGYQAVDAAMRSALLEAEETEADKTLRKGGVMIHGLSGTFDSLLYKSEQTGEEERISIAPKNFSTGMFSWFPLYFPLREPMMIPDGGKVKVNMWRKVSAAEGKVWFEWMVTSYDRDGGMVAVSNIHNPEGRSYSVGL</sequence>
<gene>
    <name evidence="8" type="ORF">TeGR_g8418</name>
</gene>
<dbReference type="InterPro" id="IPR035247">
    <property type="entry name" value="PRMT5_TIM"/>
</dbReference>
<evidence type="ECO:0000259" key="5">
    <source>
        <dbReference type="Pfam" id="PF05185"/>
    </source>
</evidence>
<keyword evidence="2 4" id="KW-0808">Transferase</keyword>
<evidence type="ECO:0000256" key="4">
    <source>
        <dbReference type="PROSITE-ProRule" id="PRU01015"/>
    </source>
</evidence>
<dbReference type="Gene3D" id="3.40.50.150">
    <property type="entry name" value="Vaccinia Virus protein VP39"/>
    <property type="match status" value="1"/>
</dbReference>
<keyword evidence="1 4" id="KW-0489">Methyltransferase</keyword>
<evidence type="ECO:0000256" key="3">
    <source>
        <dbReference type="ARBA" id="ARBA00022691"/>
    </source>
</evidence>
<dbReference type="InterPro" id="IPR035075">
    <property type="entry name" value="PRMT5"/>
</dbReference>